<dbReference type="InterPro" id="IPR009057">
    <property type="entry name" value="Homeodomain-like_sf"/>
</dbReference>
<evidence type="ECO:0000313" key="6">
    <source>
        <dbReference type="Proteomes" id="UP001138540"/>
    </source>
</evidence>
<dbReference type="PANTHER" id="PTHR46796">
    <property type="entry name" value="HTH-TYPE TRANSCRIPTIONAL ACTIVATOR RHAS-RELATED"/>
    <property type="match status" value="1"/>
</dbReference>
<evidence type="ECO:0000256" key="3">
    <source>
        <dbReference type="ARBA" id="ARBA00023163"/>
    </source>
</evidence>
<keyword evidence="3" id="KW-0804">Transcription</keyword>
<proteinExistence type="predicted"/>
<dbReference type="Proteomes" id="UP001138540">
    <property type="component" value="Unassembled WGS sequence"/>
</dbReference>
<name>A0ABR6NEP2_9SPHN</name>
<gene>
    <name evidence="5" type="ORF">HNP60_001726</name>
</gene>
<dbReference type="Gene3D" id="2.60.120.10">
    <property type="entry name" value="Jelly Rolls"/>
    <property type="match status" value="1"/>
</dbReference>
<reference evidence="5 6" key="1">
    <citation type="submission" date="2020-08" db="EMBL/GenBank/DDBJ databases">
        <title>Exploring microbial biodiversity for novel pathways involved in the catabolism of aromatic compounds derived from lignin.</title>
        <authorList>
            <person name="Elkins J."/>
        </authorList>
    </citation>
    <scope>NUCLEOTIDE SEQUENCE [LARGE SCALE GENOMIC DNA]</scope>
    <source>
        <strain evidence="5 6">B1D3A</strain>
    </source>
</reference>
<dbReference type="SUPFAM" id="SSF51215">
    <property type="entry name" value="Regulatory protein AraC"/>
    <property type="match status" value="1"/>
</dbReference>
<dbReference type="InterPro" id="IPR037923">
    <property type="entry name" value="HTH-like"/>
</dbReference>
<keyword evidence="1" id="KW-0805">Transcription regulation</keyword>
<accession>A0ABR6NEP2</accession>
<sequence length="296" mass="32685">MSPVSSTNVVPAYSLYGEEQRGITEGFVHVETLDERSRPEEWTIKPHVHGHLDHAILIARGGGTIHAEGQCTDFEAPALLLIPAGVIHGFSWHRESSGWVLTTADSYLRQLLSRDPDIASLFREATAVPLDAGDGQAAEQWMIAIRRELDEAAKGFRVGVEASLLALLVLALRRSAVLPEPSAGQAYAADLMPRWRARIEQRFRLREPVSVHARALGVSETTLRRACLSVAGLSPAAMIDQRALLEARRLLFYSQLSVAEVAYAIGFEDPGYFSRFFSRHTGEAPSVYRARWEKGS</sequence>
<dbReference type="InterPro" id="IPR050204">
    <property type="entry name" value="AraC_XylS_family_regulators"/>
</dbReference>
<dbReference type="Pfam" id="PF12833">
    <property type="entry name" value="HTH_18"/>
    <property type="match status" value="1"/>
</dbReference>
<comment type="caution">
    <text evidence="5">The sequence shown here is derived from an EMBL/GenBank/DDBJ whole genome shotgun (WGS) entry which is preliminary data.</text>
</comment>
<evidence type="ECO:0000256" key="2">
    <source>
        <dbReference type="ARBA" id="ARBA00023125"/>
    </source>
</evidence>
<organism evidence="5 6">
    <name type="scientific">Sphingobium lignivorans</name>
    <dbReference type="NCBI Taxonomy" id="2735886"/>
    <lineage>
        <taxon>Bacteria</taxon>
        <taxon>Pseudomonadati</taxon>
        <taxon>Pseudomonadota</taxon>
        <taxon>Alphaproteobacteria</taxon>
        <taxon>Sphingomonadales</taxon>
        <taxon>Sphingomonadaceae</taxon>
        <taxon>Sphingobium</taxon>
    </lineage>
</organism>
<dbReference type="InterPro" id="IPR018060">
    <property type="entry name" value="HTH_AraC"/>
</dbReference>
<dbReference type="CDD" id="cd06999">
    <property type="entry name" value="cupin_HpaA-like_N"/>
    <property type="match status" value="1"/>
</dbReference>
<dbReference type="RefSeq" id="WP_184152472.1">
    <property type="nucleotide sequence ID" value="NZ_JACHKA010000001.1"/>
</dbReference>
<dbReference type="InterPro" id="IPR014710">
    <property type="entry name" value="RmlC-like_jellyroll"/>
</dbReference>
<evidence type="ECO:0000259" key="4">
    <source>
        <dbReference type="PROSITE" id="PS01124"/>
    </source>
</evidence>
<evidence type="ECO:0000256" key="1">
    <source>
        <dbReference type="ARBA" id="ARBA00023015"/>
    </source>
</evidence>
<dbReference type="PRINTS" id="PR00032">
    <property type="entry name" value="HTHARAC"/>
</dbReference>
<dbReference type="SMART" id="SM00342">
    <property type="entry name" value="HTH_ARAC"/>
    <property type="match status" value="1"/>
</dbReference>
<dbReference type="Gene3D" id="1.10.10.60">
    <property type="entry name" value="Homeodomain-like"/>
    <property type="match status" value="1"/>
</dbReference>
<evidence type="ECO:0000313" key="5">
    <source>
        <dbReference type="EMBL" id="MBB5985752.1"/>
    </source>
</evidence>
<dbReference type="InterPro" id="IPR047264">
    <property type="entry name" value="Cupin_HpaA-like_N"/>
</dbReference>
<keyword evidence="6" id="KW-1185">Reference proteome</keyword>
<feature type="domain" description="HTH araC/xylS-type" evidence="4">
    <location>
        <begin position="193"/>
        <end position="291"/>
    </location>
</feature>
<dbReference type="InterPro" id="IPR020449">
    <property type="entry name" value="Tscrpt_reg_AraC-type_HTH"/>
</dbReference>
<dbReference type="PROSITE" id="PS01124">
    <property type="entry name" value="HTH_ARAC_FAMILY_2"/>
    <property type="match status" value="1"/>
</dbReference>
<keyword evidence="2" id="KW-0238">DNA-binding</keyword>
<dbReference type="EMBL" id="JACHKA010000001">
    <property type="protein sequence ID" value="MBB5985752.1"/>
    <property type="molecule type" value="Genomic_DNA"/>
</dbReference>
<dbReference type="SUPFAM" id="SSF46689">
    <property type="entry name" value="Homeodomain-like"/>
    <property type="match status" value="1"/>
</dbReference>
<protein>
    <submittedName>
        <fullName evidence="5">AraC family transcriptional activator of pobA</fullName>
    </submittedName>
</protein>